<dbReference type="Proteomes" id="UP000774326">
    <property type="component" value="Unassembled WGS sequence"/>
</dbReference>
<gene>
    <name evidence="1" type="ORF">WICPIJ_001151</name>
</gene>
<evidence type="ECO:0000313" key="2">
    <source>
        <dbReference type="Proteomes" id="UP000774326"/>
    </source>
</evidence>
<keyword evidence="2" id="KW-1185">Reference proteome</keyword>
<evidence type="ECO:0000313" key="1">
    <source>
        <dbReference type="EMBL" id="KAH3687858.1"/>
    </source>
</evidence>
<dbReference type="EMBL" id="JAEUBG010000605">
    <property type="protein sequence ID" value="KAH3687858.1"/>
    <property type="molecule type" value="Genomic_DNA"/>
</dbReference>
<proteinExistence type="predicted"/>
<reference evidence="1" key="1">
    <citation type="journal article" date="2021" name="Open Biol.">
        <title>Shared evolutionary footprints suggest mitochondrial oxidative damage underlies multiple complex I losses in fungi.</title>
        <authorList>
            <person name="Schikora-Tamarit M.A."/>
            <person name="Marcet-Houben M."/>
            <person name="Nosek J."/>
            <person name="Gabaldon T."/>
        </authorList>
    </citation>
    <scope>NUCLEOTIDE SEQUENCE</scope>
    <source>
        <strain evidence="1">CBS2887</strain>
    </source>
</reference>
<sequence length="120" mass="14104">MTVGFTVVQEINISDRPFTFNEGSNECYRYFIQQHEKLRQFLRNRFESGEVNFISKNLALKLNTATFNSSESCEPALREVYLKPWLIKRSKSSFKGAKSSSKEKSNWERWFSIFGMIIDL</sequence>
<name>A0A9P8TQ62_WICPI</name>
<accession>A0A9P8TQ62</accession>
<dbReference type="AlphaFoldDB" id="A0A9P8TQ62"/>
<comment type="caution">
    <text evidence="1">The sequence shown here is derived from an EMBL/GenBank/DDBJ whole genome shotgun (WGS) entry which is preliminary data.</text>
</comment>
<organism evidence="1 2">
    <name type="scientific">Wickerhamomyces pijperi</name>
    <name type="common">Yeast</name>
    <name type="synonym">Pichia pijperi</name>
    <dbReference type="NCBI Taxonomy" id="599730"/>
    <lineage>
        <taxon>Eukaryota</taxon>
        <taxon>Fungi</taxon>
        <taxon>Dikarya</taxon>
        <taxon>Ascomycota</taxon>
        <taxon>Saccharomycotina</taxon>
        <taxon>Saccharomycetes</taxon>
        <taxon>Phaffomycetales</taxon>
        <taxon>Wickerhamomycetaceae</taxon>
        <taxon>Wickerhamomyces</taxon>
    </lineage>
</organism>
<reference evidence="1" key="2">
    <citation type="submission" date="2021-01" db="EMBL/GenBank/DDBJ databases">
        <authorList>
            <person name="Schikora-Tamarit M.A."/>
        </authorList>
    </citation>
    <scope>NUCLEOTIDE SEQUENCE</scope>
    <source>
        <strain evidence="1">CBS2887</strain>
    </source>
</reference>
<protein>
    <submittedName>
        <fullName evidence="1">Uncharacterized protein</fullName>
    </submittedName>
</protein>